<evidence type="ECO:0000313" key="1">
    <source>
        <dbReference type="EMBL" id="GGP17440.1"/>
    </source>
</evidence>
<comment type="caution">
    <text evidence="1">The sequence shown here is derived from an EMBL/GenBank/DDBJ whole genome shotgun (WGS) entry which is preliminary data.</text>
</comment>
<dbReference type="Proteomes" id="UP000641206">
    <property type="component" value="Unassembled WGS sequence"/>
</dbReference>
<accession>A0ABQ2P3Q1</accession>
<gene>
    <name evidence="1" type="ORF">GCM10011346_53000</name>
</gene>
<keyword evidence="2" id="KW-1185">Reference proteome</keyword>
<evidence type="ECO:0000313" key="2">
    <source>
        <dbReference type="Proteomes" id="UP000641206"/>
    </source>
</evidence>
<proteinExistence type="predicted"/>
<sequence>MQNNWVWTDLTESLKPERGSGEPVPEGYMIQGYREWIPYSSWVRKGYVKEVTKDEQLSLF</sequence>
<protein>
    <submittedName>
        <fullName evidence="1">Uncharacterized protein</fullName>
    </submittedName>
</protein>
<dbReference type="EMBL" id="BMLW01000049">
    <property type="protein sequence ID" value="GGP17440.1"/>
    <property type="molecule type" value="Genomic_DNA"/>
</dbReference>
<organism evidence="1 2">
    <name type="scientific">Oceanobacillus neutriphilus</name>
    <dbReference type="NCBI Taxonomy" id="531815"/>
    <lineage>
        <taxon>Bacteria</taxon>
        <taxon>Bacillati</taxon>
        <taxon>Bacillota</taxon>
        <taxon>Bacilli</taxon>
        <taxon>Bacillales</taxon>
        <taxon>Bacillaceae</taxon>
        <taxon>Oceanobacillus</taxon>
    </lineage>
</organism>
<name>A0ABQ2P3Q1_9BACI</name>
<reference evidence="2" key="1">
    <citation type="journal article" date="2019" name="Int. J. Syst. Evol. Microbiol.">
        <title>The Global Catalogue of Microorganisms (GCM) 10K type strain sequencing project: providing services to taxonomists for standard genome sequencing and annotation.</title>
        <authorList>
            <consortium name="The Broad Institute Genomics Platform"/>
            <consortium name="The Broad Institute Genome Sequencing Center for Infectious Disease"/>
            <person name="Wu L."/>
            <person name="Ma J."/>
        </authorList>
    </citation>
    <scope>NUCLEOTIDE SEQUENCE [LARGE SCALE GENOMIC DNA]</scope>
    <source>
        <strain evidence="2">CGMCC 1.7693</strain>
    </source>
</reference>